<dbReference type="EMBL" id="QEKI01000012">
    <property type="protein sequence ID" value="PVY39254.1"/>
    <property type="molecule type" value="Genomic_DNA"/>
</dbReference>
<evidence type="ECO:0000313" key="2">
    <source>
        <dbReference type="EMBL" id="PVY39254.1"/>
    </source>
</evidence>
<feature type="transmembrane region" description="Helical" evidence="1">
    <location>
        <begin position="170"/>
        <end position="191"/>
    </location>
</feature>
<keyword evidence="1" id="KW-0812">Transmembrane</keyword>
<proteinExistence type="predicted"/>
<organism evidence="2 3">
    <name type="scientific">Pontibacter virosus</name>
    <dbReference type="NCBI Taxonomy" id="1765052"/>
    <lineage>
        <taxon>Bacteria</taxon>
        <taxon>Pseudomonadati</taxon>
        <taxon>Bacteroidota</taxon>
        <taxon>Cytophagia</taxon>
        <taxon>Cytophagales</taxon>
        <taxon>Hymenobacteraceae</taxon>
        <taxon>Pontibacter</taxon>
    </lineage>
</organism>
<dbReference type="OrthoDB" id="791350at2"/>
<protein>
    <recommendedName>
        <fullName evidence="4">HNH endonuclease</fullName>
    </recommendedName>
</protein>
<gene>
    <name evidence="2" type="ORF">C8E01_11253</name>
</gene>
<evidence type="ECO:0008006" key="4">
    <source>
        <dbReference type="Google" id="ProtNLM"/>
    </source>
</evidence>
<evidence type="ECO:0000256" key="1">
    <source>
        <dbReference type="SAM" id="Phobius"/>
    </source>
</evidence>
<accession>A0A2U1AS35</accession>
<evidence type="ECO:0000313" key="3">
    <source>
        <dbReference type="Proteomes" id="UP000245466"/>
    </source>
</evidence>
<name>A0A2U1AS35_9BACT</name>
<comment type="caution">
    <text evidence="2">The sequence shown here is derived from an EMBL/GenBank/DDBJ whole genome shotgun (WGS) entry which is preliminary data.</text>
</comment>
<dbReference type="RefSeq" id="WP_116544440.1">
    <property type="nucleotide sequence ID" value="NZ_QEKI01000012.1"/>
</dbReference>
<dbReference type="AlphaFoldDB" id="A0A2U1AS35"/>
<sequence length="199" mass="22327">MDKIKMFNRYARNLKIVRSKLEFEISGNSEDSGVFICPLSLKVFTEDGLDSKYADQLTVEHVLPRSLGGRGITLTNKISNSQAGHTLDANLLAYLLHHDFNSGNGSIPVRYKFDDKITINGEIKRGRNLSLNFRPKEMHQGALRVIDLLKSPKELSISFSFVKPKDPSVALLRIAYLLAFSTLGYSFLFGATKYLNPNN</sequence>
<keyword evidence="3" id="KW-1185">Reference proteome</keyword>
<keyword evidence="1" id="KW-1133">Transmembrane helix</keyword>
<dbReference type="Proteomes" id="UP000245466">
    <property type="component" value="Unassembled WGS sequence"/>
</dbReference>
<reference evidence="2 3" key="1">
    <citation type="submission" date="2018-04" db="EMBL/GenBank/DDBJ databases">
        <title>Genomic Encyclopedia of Type Strains, Phase IV (KMG-IV): sequencing the most valuable type-strain genomes for metagenomic binning, comparative biology and taxonomic classification.</title>
        <authorList>
            <person name="Goeker M."/>
        </authorList>
    </citation>
    <scope>NUCLEOTIDE SEQUENCE [LARGE SCALE GENOMIC DNA]</scope>
    <source>
        <strain evidence="2 3">DSM 100231</strain>
    </source>
</reference>
<keyword evidence="1" id="KW-0472">Membrane</keyword>